<reference evidence="6 7" key="1">
    <citation type="submission" date="2021-01" db="EMBL/GenBank/DDBJ databases">
        <title>Genomic Encyclopedia of Type Strains, Phase IV (KMG-IV): sequencing the most valuable type-strain genomes for metagenomic binning, comparative biology and taxonomic classification.</title>
        <authorList>
            <person name="Goeker M."/>
        </authorList>
    </citation>
    <scope>NUCLEOTIDE SEQUENCE [LARGE SCALE GENOMIC DNA]</scope>
    <source>
        <strain evidence="6 7">DSM 23711</strain>
    </source>
</reference>
<keyword evidence="7" id="KW-1185">Reference proteome</keyword>
<name>A0ABS2MVZ3_9BACI</name>
<dbReference type="Proteomes" id="UP001296943">
    <property type="component" value="Unassembled WGS sequence"/>
</dbReference>
<keyword evidence="2" id="KW-0813">Transport</keyword>
<organism evidence="6 7">
    <name type="scientific">Aquibacillus albus</name>
    <dbReference type="NCBI Taxonomy" id="1168171"/>
    <lineage>
        <taxon>Bacteria</taxon>
        <taxon>Bacillati</taxon>
        <taxon>Bacillota</taxon>
        <taxon>Bacilli</taxon>
        <taxon>Bacillales</taxon>
        <taxon>Bacillaceae</taxon>
        <taxon>Aquibacillus</taxon>
    </lineage>
</organism>
<dbReference type="Gene3D" id="3.90.76.10">
    <property type="entry name" value="Dipeptide-binding Protein, Domain 1"/>
    <property type="match status" value="1"/>
</dbReference>
<comment type="similarity">
    <text evidence="1">Belongs to the bacterial solute-binding protein 5 family.</text>
</comment>
<feature type="signal peptide" evidence="4">
    <location>
        <begin position="1"/>
        <end position="29"/>
    </location>
</feature>
<evidence type="ECO:0000256" key="2">
    <source>
        <dbReference type="ARBA" id="ARBA00022448"/>
    </source>
</evidence>
<dbReference type="Pfam" id="PF00496">
    <property type="entry name" value="SBP_bac_5"/>
    <property type="match status" value="1"/>
</dbReference>
<comment type="caution">
    <text evidence="6">The sequence shown here is derived from an EMBL/GenBank/DDBJ whole genome shotgun (WGS) entry which is preliminary data.</text>
</comment>
<dbReference type="EMBL" id="JAFBDR010000002">
    <property type="protein sequence ID" value="MBM7570043.1"/>
    <property type="molecule type" value="Genomic_DNA"/>
</dbReference>
<evidence type="ECO:0000256" key="1">
    <source>
        <dbReference type="ARBA" id="ARBA00005695"/>
    </source>
</evidence>
<protein>
    <submittedName>
        <fullName evidence="6">Peptide/nickel transport system substrate-binding protein</fullName>
    </submittedName>
</protein>
<evidence type="ECO:0000313" key="7">
    <source>
        <dbReference type="Proteomes" id="UP001296943"/>
    </source>
</evidence>
<dbReference type="RefSeq" id="WP_204497482.1">
    <property type="nucleotide sequence ID" value="NZ_JAFBDR010000002.1"/>
</dbReference>
<dbReference type="PANTHER" id="PTHR30290:SF9">
    <property type="entry name" value="OLIGOPEPTIDE-BINDING PROTEIN APPA"/>
    <property type="match status" value="1"/>
</dbReference>
<proteinExistence type="inferred from homology"/>
<dbReference type="Gene3D" id="3.40.190.10">
    <property type="entry name" value="Periplasmic binding protein-like II"/>
    <property type="match status" value="1"/>
</dbReference>
<dbReference type="PROSITE" id="PS51257">
    <property type="entry name" value="PROKAR_LIPOPROTEIN"/>
    <property type="match status" value="1"/>
</dbReference>
<evidence type="ECO:0000259" key="5">
    <source>
        <dbReference type="Pfam" id="PF00496"/>
    </source>
</evidence>
<keyword evidence="3 4" id="KW-0732">Signal</keyword>
<dbReference type="CDD" id="cd08499">
    <property type="entry name" value="PBP2_Ylib_like"/>
    <property type="match status" value="1"/>
</dbReference>
<dbReference type="PIRSF" id="PIRSF002741">
    <property type="entry name" value="MppA"/>
    <property type="match status" value="1"/>
</dbReference>
<feature type="domain" description="Solute-binding protein family 5" evidence="5">
    <location>
        <begin position="90"/>
        <end position="443"/>
    </location>
</feature>
<accession>A0ABS2MVZ3</accession>
<feature type="chain" id="PRO_5047368047" evidence="4">
    <location>
        <begin position="30"/>
        <end position="524"/>
    </location>
</feature>
<evidence type="ECO:0000256" key="3">
    <source>
        <dbReference type="ARBA" id="ARBA00022729"/>
    </source>
</evidence>
<sequence>MRQVKFTYFMIVATLLAVFIVGCSTSTSGNEPSSEEGNTEETQQGEETLIVARLSDAENLDPHFSSSINAASIFHESIYEGLIKRDKDMEFQPLLATEWDQLDSETWEFKLREGVEFHDGTPFTAEAVKRTFERVLDEEVASPKAGLFSVIKEIKIVDDYTVQFILTEPFSPLLSILANHEGGILSPTAIDEYGRDLGQHPVGTGPFKFESWNPGQDITITRDEEYWGEKPKIKEVVYKVVPEDATRIAMVETGEAHVAEPIPVSEIERIKSSEDMDLYRSDAMGTIYIGFNFKEEVFQDVRVRQAINYAINTEAIQEGVFNNVGSKALSVIPSKVFGYHSGIQEYGYDINKAKELLKEAGYSDGFETTIWTMDQKERISLAEVVQSQLKGIGIDVEVKVLEYGAWSEAAANGETGMFISSWRNATGDADYIQYHLFHSSSQGSTGNYFFYENPRVDELIEQGRQEYDEDKRIEIYEEIQDIEIEEAVFVPVHYLENTAAIGKNVKGLYMSPSNYLMINDVSIK</sequence>
<dbReference type="Gene3D" id="3.10.105.10">
    <property type="entry name" value="Dipeptide-binding Protein, Domain 3"/>
    <property type="match status" value="1"/>
</dbReference>
<gene>
    <name evidence="6" type="ORF">JOC48_000521</name>
</gene>
<evidence type="ECO:0000256" key="4">
    <source>
        <dbReference type="SAM" id="SignalP"/>
    </source>
</evidence>
<dbReference type="InterPro" id="IPR000914">
    <property type="entry name" value="SBP_5_dom"/>
</dbReference>
<dbReference type="SUPFAM" id="SSF53850">
    <property type="entry name" value="Periplasmic binding protein-like II"/>
    <property type="match status" value="1"/>
</dbReference>
<dbReference type="InterPro" id="IPR030678">
    <property type="entry name" value="Peptide/Ni-bd"/>
</dbReference>
<evidence type="ECO:0000313" key="6">
    <source>
        <dbReference type="EMBL" id="MBM7570043.1"/>
    </source>
</evidence>
<dbReference type="PANTHER" id="PTHR30290">
    <property type="entry name" value="PERIPLASMIC BINDING COMPONENT OF ABC TRANSPORTER"/>
    <property type="match status" value="1"/>
</dbReference>
<dbReference type="InterPro" id="IPR039424">
    <property type="entry name" value="SBP_5"/>
</dbReference>